<evidence type="ECO:0000313" key="13">
    <source>
        <dbReference type="EMBL" id="MBP0494720.1"/>
    </source>
</evidence>
<comment type="subunit">
    <text evidence="2 10">Homodimer.</text>
</comment>
<keyword evidence="4 10" id="KW-0436">Ligase</keyword>
<dbReference type="NCBIfam" id="TIGR00442">
    <property type="entry name" value="hisS"/>
    <property type="match status" value="1"/>
</dbReference>
<dbReference type="Pfam" id="PF03129">
    <property type="entry name" value="HGTP_anticodon"/>
    <property type="match status" value="1"/>
</dbReference>
<dbReference type="InterPro" id="IPR004154">
    <property type="entry name" value="Anticodon-bd"/>
</dbReference>
<dbReference type="AlphaFoldDB" id="A0A940N3X3"/>
<dbReference type="Gene3D" id="3.30.930.10">
    <property type="entry name" value="Bira Bifunctional Protein, Domain 2"/>
    <property type="match status" value="1"/>
</dbReference>
<comment type="caution">
    <text evidence="13">The sequence shown here is derived from an EMBL/GenBank/DDBJ whole genome shotgun (WGS) entry which is preliminary data.</text>
</comment>
<evidence type="ECO:0000256" key="1">
    <source>
        <dbReference type="ARBA" id="ARBA00008226"/>
    </source>
</evidence>
<dbReference type="Pfam" id="PF13393">
    <property type="entry name" value="tRNA-synt_His"/>
    <property type="match status" value="1"/>
</dbReference>
<dbReference type="SUPFAM" id="SSF52954">
    <property type="entry name" value="Class II aaRS ABD-related"/>
    <property type="match status" value="1"/>
</dbReference>
<feature type="binding site" evidence="11">
    <location>
        <position position="133"/>
    </location>
    <ligand>
        <name>L-histidine</name>
        <dbReference type="ChEBI" id="CHEBI:57595"/>
    </ligand>
</feature>
<dbReference type="PANTHER" id="PTHR43707:SF1">
    <property type="entry name" value="HISTIDINE--TRNA LIGASE, MITOCHONDRIAL-RELATED"/>
    <property type="match status" value="1"/>
</dbReference>
<dbReference type="InterPro" id="IPR033656">
    <property type="entry name" value="HisRS_anticodon"/>
</dbReference>
<dbReference type="GO" id="GO:0005524">
    <property type="term" value="F:ATP binding"/>
    <property type="evidence" value="ECO:0007669"/>
    <property type="project" value="UniProtKB-UniRule"/>
</dbReference>
<keyword evidence="7 10" id="KW-0648">Protein biosynthesis</keyword>
<dbReference type="InterPro" id="IPR036621">
    <property type="entry name" value="Anticodon-bd_dom_sf"/>
</dbReference>
<keyword evidence="3 10" id="KW-0963">Cytoplasm</keyword>
<dbReference type="Proteomes" id="UP000677537">
    <property type="component" value="Unassembled WGS sequence"/>
</dbReference>
<keyword evidence="14" id="KW-1185">Reference proteome</keyword>
<accession>A0A940N3X3</accession>
<comment type="catalytic activity">
    <reaction evidence="9 10">
        <text>tRNA(His) + L-histidine + ATP = L-histidyl-tRNA(His) + AMP + diphosphate + H(+)</text>
        <dbReference type="Rhea" id="RHEA:17313"/>
        <dbReference type="Rhea" id="RHEA-COMP:9665"/>
        <dbReference type="Rhea" id="RHEA-COMP:9689"/>
        <dbReference type="ChEBI" id="CHEBI:15378"/>
        <dbReference type="ChEBI" id="CHEBI:30616"/>
        <dbReference type="ChEBI" id="CHEBI:33019"/>
        <dbReference type="ChEBI" id="CHEBI:57595"/>
        <dbReference type="ChEBI" id="CHEBI:78442"/>
        <dbReference type="ChEBI" id="CHEBI:78527"/>
        <dbReference type="ChEBI" id="CHEBI:456215"/>
        <dbReference type="EC" id="6.1.1.21"/>
    </reaction>
</comment>
<dbReference type="InterPro" id="IPR004516">
    <property type="entry name" value="HisRS/HisZ"/>
</dbReference>
<reference evidence="13" key="1">
    <citation type="submission" date="2021-03" db="EMBL/GenBank/DDBJ databases">
        <authorList>
            <person name="So Y."/>
        </authorList>
    </citation>
    <scope>NUCLEOTIDE SEQUENCE</scope>
    <source>
        <strain evidence="13">SG15</strain>
    </source>
</reference>
<protein>
    <recommendedName>
        <fullName evidence="10">Histidine--tRNA ligase</fullName>
        <ecNumber evidence="10">6.1.1.21</ecNumber>
    </recommendedName>
    <alternativeName>
        <fullName evidence="10">Histidyl-tRNA synthetase</fullName>
        <shortName evidence="10">HisRS</shortName>
    </alternativeName>
</protein>
<dbReference type="EC" id="6.1.1.21" evidence="10"/>
<keyword evidence="6 10" id="KW-0067">ATP-binding</keyword>
<feature type="binding site" evidence="11">
    <location>
        <begin position="265"/>
        <end position="266"/>
    </location>
    <ligand>
        <name>L-histidine</name>
        <dbReference type="ChEBI" id="CHEBI:57595"/>
    </ligand>
</feature>
<evidence type="ECO:0000256" key="7">
    <source>
        <dbReference type="ARBA" id="ARBA00022917"/>
    </source>
</evidence>
<comment type="similarity">
    <text evidence="1 10">Belongs to the class-II aminoacyl-tRNA synthetase family.</text>
</comment>
<evidence type="ECO:0000256" key="10">
    <source>
        <dbReference type="HAMAP-Rule" id="MF_00127"/>
    </source>
</evidence>
<dbReference type="GO" id="GO:0006427">
    <property type="term" value="P:histidyl-tRNA aminoacylation"/>
    <property type="evidence" value="ECO:0007669"/>
    <property type="project" value="UniProtKB-UniRule"/>
</dbReference>
<name>A0A940N3X3_9PROT</name>
<feature type="binding site" evidence="11">
    <location>
        <position position="115"/>
    </location>
    <ligand>
        <name>L-histidine</name>
        <dbReference type="ChEBI" id="CHEBI:57595"/>
    </ligand>
</feature>
<dbReference type="PIRSF" id="PIRSF001549">
    <property type="entry name" value="His-tRNA_synth"/>
    <property type="match status" value="1"/>
</dbReference>
<comment type="subcellular location">
    <subcellularLocation>
        <location evidence="10">Cytoplasm</location>
    </subcellularLocation>
</comment>
<dbReference type="PANTHER" id="PTHR43707">
    <property type="entry name" value="HISTIDYL-TRNA SYNTHETASE"/>
    <property type="match status" value="1"/>
</dbReference>
<feature type="binding site" evidence="11">
    <location>
        <begin position="84"/>
        <end position="86"/>
    </location>
    <ligand>
        <name>L-histidine</name>
        <dbReference type="ChEBI" id="CHEBI:57595"/>
    </ligand>
</feature>
<evidence type="ECO:0000256" key="4">
    <source>
        <dbReference type="ARBA" id="ARBA00022598"/>
    </source>
</evidence>
<organism evidence="13 14">
    <name type="scientific">Roseomonas indoligenes</name>
    <dbReference type="NCBI Taxonomy" id="2820811"/>
    <lineage>
        <taxon>Bacteria</taxon>
        <taxon>Pseudomonadati</taxon>
        <taxon>Pseudomonadota</taxon>
        <taxon>Alphaproteobacteria</taxon>
        <taxon>Acetobacterales</taxon>
        <taxon>Roseomonadaceae</taxon>
        <taxon>Roseomonas</taxon>
    </lineage>
</organism>
<sequence>MAKPDLQPARGTHDLIGEEFRRHHHVVDTARRISSLYGFEEWATPIFEDTRVFSRSLGETSDVVSKEMYTFTDRGGESVTLRPEGTAGACRALVTNGLTQANLPRKVFYAGPMFRYERPQKGRYRQFHQIGAEVMGAAEPLSDAEVIACGWHIQQALGITEGTVLEINTLGDAESRDAYRAALVAYFQASVDKLSDESRGRLEKNPLRIVDSKDPGDRALVADAPTIHAHLTVHAARHYAEVKRALERFGVPFRENPRIVRGLDYYSHTAFEFVTGRLGAQGTVMGGGRYDGLVEEMGGPATPSVGWAAGVERLSMLLEATPAAPRPVAVIPVGEAAEGAALDAVQALRRAGITAEIAYKGNLKRRMERANRLNARAAVIIGDQELAEGLAQLRDLDSGTQDRVPLAELAARLG</sequence>
<dbReference type="HAMAP" id="MF_00127">
    <property type="entry name" value="His_tRNA_synth"/>
    <property type="match status" value="1"/>
</dbReference>
<keyword evidence="8 10" id="KW-0030">Aminoacyl-tRNA synthetase</keyword>
<evidence type="ECO:0000256" key="6">
    <source>
        <dbReference type="ARBA" id="ARBA00022840"/>
    </source>
</evidence>
<evidence type="ECO:0000256" key="5">
    <source>
        <dbReference type="ARBA" id="ARBA00022741"/>
    </source>
</evidence>
<evidence type="ECO:0000256" key="8">
    <source>
        <dbReference type="ARBA" id="ARBA00023146"/>
    </source>
</evidence>
<gene>
    <name evidence="10" type="primary">hisS</name>
    <name evidence="13" type="ORF">J5Y10_18195</name>
</gene>
<feature type="binding site" evidence="11">
    <location>
        <position position="261"/>
    </location>
    <ligand>
        <name>L-histidine</name>
        <dbReference type="ChEBI" id="CHEBI:57595"/>
    </ligand>
</feature>
<dbReference type="GO" id="GO:0004821">
    <property type="term" value="F:histidine-tRNA ligase activity"/>
    <property type="evidence" value="ECO:0007669"/>
    <property type="project" value="UniProtKB-UniRule"/>
</dbReference>
<keyword evidence="5 10" id="KW-0547">Nucleotide-binding</keyword>
<dbReference type="PROSITE" id="PS50862">
    <property type="entry name" value="AA_TRNA_LIGASE_II"/>
    <property type="match status" value="1"/>
</dbReference>
<dbReference type="CDD" id="cd00773">
    <property type="entry name" value="HisRS-like_core"/>
    <property type="match status" value="1"/>
</dbReference>
<evidence type="ECO:0000313" key="14">
    <source>
        <dbReference type="Proteomes" id="UP000677537"/>
    </source>
</evidence>
<dbReference type="CDD" id="cd00859">
    <property type="entry name" value="HisRS_anticodon"/>
    <property type="match status" value="1"/>
</dbReference>
<evidence type="ECO:0000256" key="3">
    <source>
        <dbReference type="ARBA" id="ARBA00022490"/>
    </source>
</evidence>
<evidence type="ECO:0000256" key="2">
    <source>
        <dbReference type="ARBA" id="ARBA00011738"/>
    </source>
</evidence>
<evidence type="ECO:0000259" key="12">
    <source>
        <dbReference type="PROSITE" id="PS50862"/>
    </source>
</evidence>
<evidence type="ECO:0000256" key="11">
    <source>
        <dbReference type="PIRSR" id="PIRSR001549-1"/>
    </source>
</evidence>
<dbReference type="SUPFAM" id="SSF55681">
    <property type="entry name" value="Class II aaRS and biotin synthetases"/>
    <property type="match status" value="1"/>
</dbReference>
<feature type="binding site" evidence="11">
    <location>
        <position position="129"/>
    </location>
    <ligand>
        <name>L-histidine</name>
        <dbReference type="ChEBI" id="CHEBI:57595"/>
    </ligand>
</feature>
<proteinExistence type="inferred from homology"/>
<evidence type="ECO:0000256" key="9">
    <source>
        <dbReference type="ARBA" id="ARBA00047639"/>
    </source>
</evidence>
<dbReference type="Gene3D" id="3.40.50.800">
    <property type="entry name" value="Anticodon-binding domain"/>
    <property type="match status" value="1"/>
</dbReference>
<dbReference type="InterPro" id="IPR041715">
    <property type="entry name" value="HisRS-like_core"/>
</dbReference>
<dbReference type="InterPro" id="IPR015807">
    <property type="entry name" value="His-tRNA-ligase"/>
</dbReference>
<dbReference type="InterPro" id="IPR045864">
    <property type="entry name" value="aa-tRNA-synth_II/BPL/LPL"/>
</dbReference>
<dbReference type="GO" id="GO:0005737">
    <property type="term" value="C:cytoplasm"/>
    <property type="evidence" value="ECO:0007669"/>
    <property type="project" value="UniProtKB-SubCell"/>
</dbReference>
<dbReference type="RefSeq" id="WP_209375475.1">
    <property type="nucleotide sequence ID" value="NZ_JAGIZA010000012.1"/>
</dbReference>
<feature type="domain" description="Aminoacyl-transfer RNA synthetases class-II family profile" evidence="12">
    <location>
        <begin position="10"/>
        <end position="332"/>
    </location>
</feature>
<dbReference type="EMBL" id="JAGIZA010000012">
    <property type="protein sequence ID" value="MBP0494720.1"/>
    <property type="molecule type" value="Genomic_DNA"/>
</dbReference>
<dbReference type="InterPro" id="IPR006195">
    <property type="entry name" value="aa-tRNA-synth_II"/>
</dbReference>